<dbReference type="AlphaFoldDB" id="A0A6I4U455"/>
<evidence type="ECO:0000256" key="2">
    <source>
        <dbReference type="ARBA" id="ARBA00022741"/>
    </source>
</evidence>
<keyword evidence="1" id="KW-0813">Transport</keyword>
<keyword evidence="4 8" id="KW-0067">ATP-binding</keyword>
<proteinExistence type="predicted"/>
<keyword evidence="3" id="KW-0201">Cytochrome c-type biogenesis</keyword>
<organism evidence="8 9">
    <name type="scientific">Alteriqipengyuania halimionae</name>
    <dbReference type="NCBI Taxonomy" id="1926630"/>
    <lineage>
        <taxon>Bacteria</taxon>
        <taxon>Pseudomonadati</taxon>
        <taxon>Pseudomonadota</taxon>
        <taxon>Alphaproteobacteria</taxon>
        <taxon>Sphingomonadales</taxon>
        <taxon>Erythrobacteraceae</taxon>
        <taxon>Alteriqipengyuania</taxon>
    </lineage>
</organism>
<dbReference type="SMART" id="SM00382">
    <property type="entry name" value="AAA"/>
    <property type="match status" value="1"/>
</dbReference>
<dbReference type="NCBIfam" id="TIGR01189">
    <property type="entry name" value="ccmA"/>
    <property type="match status" value="1"/>
</dbReference>
<dbReference type="InterPro" id="IPR005895">
    <property type="entry name" value="ABC_transptr_haem_export_CcmA"/>
</dbReference>
<dbReference type="OrthoDB" id="9800654at2"/>
<name>A0A6I4U455_9SPHN</name>
<keyword evidence="2" id="KW-0547">Nucleotide-binding</keyword>
<dbReference type="InterPro" id="IPR003593">
    <property type="entry name" value="AAA+_ATPase"/>
</dbReference>
<dbReference type="Gene3D" id="3.40.50.300">
    <property type="entry name" value="P-loop containing nucleotide triphosphate hydrolases"/>
    <property type="match status" value="1"/>
</dbReference>
<dbReference type="GO" id="GO:0016887">
    <property type="term" value="F:ATP hydrolysis activity"/>
    <property type="evidence" value="ECO:0007669"/>
    <property type="project" value="InterPro"/>
</dbReference>
<dbReference type="Pfam" id="PF00005">
    <property type="entry name" value="ABC_tran"/>
    <property type="match status" value="1"/>
</dbReference>
<keyword evidence="5" id="KW-1278">Translocase</keyword>
<evidence type="ECO:0000256" key="3">
    <source>
        <dbReference type="ARBA" id="ARBA00022748"/>
    </source>
</evidence>
<accession>A0A6I4U455</accession>
<keyword evidence="6" id="KW-0472">Membrane</keyword>
<dbReference type="PROSITE" id="PS50893">
    <property type="entry name" value="ABC_TRANSPORTER_2"/>
    <property type="match status" value="1"/>
</dbReference>
<dbReference type="GO" id="GO:0022857">
    <property type="term" value="F:transmembrane transporter activity"/>
    <property type="evidence" value="ECO:0007669"/>
    <property type="project" value="InterPro"/>
</dbReference>
<comment type="caution">
    <text evidence="8">The sequence shown here is derived from an EMBL/GenBank/DDBJ whole genome shotgun (WGS) entry which is preliminary data.</text>
</comment>
<evidence type="ECO:0000256" key="6">
    <source>
        <dbReference type="ARBA" id="ARBA00023136"/>
    </source>
</evidence>
<evidence type="ECO:0000313" key="9">
    <source>
        <dbReference type="Proteomes" id="UP000429229"/>
    </source>
</evidence>
<reference evidence="8 9" key="1">
    <citation type="submission" date="2019-12" db="EMBL/GenBank/DDBJ databases">
        <title>Genomic-based taxomic classification of the family Erythrobacteraceae.</title>
        <authorList>
            <person name="Xu L."/>
        </authorList>
    </citation>
    <scope>NUCLEOTIDE SEQUENCE [LARGE SCALE GENOMIC DNA]</scope>
    <source>
        <strain evidence="8 9">LMG 29519</strain>
    </source>
</reference>
<protein>
    <submittedName>
        <fullName evidence="8">Heme ABC exporter ATP-binding protein CcmA</fullName>
    </submittedName>
</protein>
<dbReference type="GO" id="GO:0005524">
    <property type="term" value="F:ATP binding"/>
    <property type="evidence" value="ECO:0007669"/>
    <property type="project" value="UniProtKB-KW"/>
</dbReference>
<evidence type="ECO:0000256" key="5">
    <source>
        <dbReference type="ARBA" id="ARBA00022967"/>
    </source>
</evidence>
<dbReference type="RefSeq" id="WP_160616779.1">
    <property type="nucleotide sequence ID" value="NZ_WTYR01000001.1"/>
</dbReference>
<evidence type="ECO:0000259" key="7">
    <source>
        <dbReference type="PROSITE" id="PS50893"/>
    </source>
</evidence>
<evidence type="ECO:0000256" key="4">
    <source>
        <dbReference type="ARBA" id="ARBA00022840"/>
    </source>
</evidence>
<dbReference type="GO" id="GO:0017004">
    <property type="term" value="P:cytochrome complex assembly"/>
    <property type="evidence" value="ECO:0007669"/>
    <property type="project" value="UniProtKB-KW"/>
</dbReference>
<keyword evidence="9" id="KW-1185">Reference proteome</keyword>
<gene>
    <name evidence="8" type="primary">ccmA</name>
    <name evidence="8" type="ORF">GRI68_08120</name>
</gene>
<evidence type="ECO:0000313" key="8">
    <source>
        <dbReference type="EMBL" id="MXP10144.1"/>
    </source>
</evidence>
<evidence type="ECO:0000256" key="1">
    <source>
        <dbReference type="ARBA" id="ARBA00022448"/>
    </source>
</evidence>
<dbReference type="PANTHER" id="PTHR43499:SF1">
    <property type="entry name" value="ABC TRANSPORTER I FAMILY MEMBER 1"/>
    <property type="match status" value="1"/>
</dbReference>
<dbReference type="Proteomes" id="UP000429229">
    <property type="component" value="Unassembled WGS sequence"/>
</dbReference>
<dbReference type="SUPFAM" id="SSF52540">
    <property type="entry name" value="P-loop containing nucleoside triphosphate hydrolases"/>
    <property type="match status" value="1"/>
</dbReference>
<sequence>MQAPRLKASDLACRRGDRLLFAGLDIDLAPGNALHLAGPNGIGKTSLLRLLAGLARPYAGTVEREGEVGWIDEHAALDPDLPLGQALRFWERLDGSAAPERNVRAMGVDHLLDVPVRFLSTGQRKRAAFVRLLNRHCRIWLLDEPLNGLDAHAAVTVEGLIATHCVGGGICVIASHQPLAIDGIGRLELDAHSPSPEEGA</sequence>
<feature type="domain" description="ABC transporter" evidence="7">
    <location>
        <begin position="6"/>
        <end position="200"/>
    </location>
</feature>
<dbReference type="PANTHER" id="PTHR43499">
    <property type="entry name" value="ABC TRANSPORTER I FAMILY MEMBER 1"/>
    <property type="match status" value="1"/>
</dbReference>
<dbReference type="InterPro" id="IPR003439">
    <property type="entry name" value="ABC_transporter-like_ATP-bd"/>
</dbReference>
<dbReference type="EMBL" id="WTYR01000001">
    <property type="protein sequence ID" value="MXP10144.1"/>
    <property type="molecule type" value="Genomic_DNA"/>
</dbReference>
<dbReference type="InterPro" id="IPR027417">
    <property type="entry name" value="P-loop_NTPase"/>
</dbReference>